<proteinExistence type="predicted"/>
<gene>
    <name evidence="2" type="ORF">MELLADRAFT_123220</name>
</gene>
<evidence type="ECO:0000313" key="2">
    <source>
        <dbReference type="EMBL" id="EGF97643.1"/>
    </source>
</evidence>
<keyword evidence="3" id="KW-1185">Reference proteome</keyword>
<dbReference type="AlphaFoldDB" id="F4SCI4"/>
<keyword evidence="1" id="KW-0732">Signal</keyword>
<organism evidence="3">
    <name type="scientific">Melampsora larici-populina (strain 98AG31 / pathotype 3-4-7)</name>
    <name type="common">Poplar leaf rust fungus</name>
    <dbReference type="NCBI Taxonomy" id="747676"/>
    <lineage>
        <taxon>Eukaryota</taxon>
        <taxon>Fungi</taxon>
        <taxon>Dikarya</taxon>
        <taxon>Basidiomycota</taxon>
        <taxon>Pucciniomycotina</taxon>
        <taxon>Pucciniomycetes</taxon>
        <taxon>Pucciniales</taxon>
        <taxon>Melampsoraceae</taxon>
        <taxon>Melampsora</taxon>
    </lineage>
</organism>
<dbReference type="GeneID" id="18926284"/>
<dbReference type="EMBL" id="GL883209">
    <property type="protein sequence ID" value="EGF97643.1"/>
    <property type="molecule type" value="Genomic_DNA"/>
</dbReference>
<reference evidence="3" key="1">
    <citation type="journal article" date="2011" name="Proc. Natl. Acad. Sci. U.S.A.">
        <title>Obligate biotrophy features unraveled by the genomic analysis of rust fungi.</title>
        <authorList>
            <person name="Duplessis S."/>
            <person name="Cuomo C.A."/>
            <person name="Lin Y.-C."/>
            <person name="Aerts A."/>
            <person name="Tisserant E."/>
            <person name="Veneault-Fourrey C."/>
            <person name="Joly D.L."/>
            <person name="Hacquard S."/>
            <person name="Amselem J."/>
            <person name="Cantarel B.L."/>
            <person name="Chiu R."/>
            <person name="Coutinho P.M."/>
            <person name="Feau N."/>
            <person name="Field M."/>
            <person name="Frey P."/>
            <person name="Gelhaye E."/>
            <person name="Goldberg J."/>
            <person name="Grabherr M.G."/>
            <person name="Kodira C.D."/>
            <person name="Kohler A."/>
            <person name="Kuees U."/>
            <person name="Lindquist E.A."/>
            <person name="Lucas S.M."/>
            <person name="Mago R."/>
            <person name="Mauceli E."/>
            <person name="Morin E."/>
            <person name="Murat C."/>
            <person name="Pangilinan J.L."/>
            <person name="Park R."/>
            <person name="Pearson M."/>
            <person name="Quesneville H."/>
            <person name="Rouhier N."/>
            <person name="Sakthikumar S."/>
            <person name="Salamov A.A."/>
            <person name="Schmutz J."/>
            <person name="Selles B."/>
            <person name="Shapiro H."/>
            <person name="Tanguay P."/>
            <person name="Tuskan G.A."/>
            <person name="Henrissat B."/>
            <person name="Van de Peer Y."/>
            <person name="Rouze P."/>
            <person name="Ellis J.G."/>
            <person name="Dodds P.N."/>
            <person name="Schein J.E."/>
            <person name="Zhong S."/>
            <person name="Hamelin R.C."/>
            <person name="Grigoriev I.V."/>
            <person name="Szabo L.J."/>
            <person name="Martin F."/>
        </authorList>
    </citation>
    <scope>NUCLEOTIDE SEQUENCE [LARGE SCALE GENOMIC DNA]</scope>
    <source>
        <strain evidence="3">98AG31 / pathotype 3-4-7</strain>
    </source>
</reference>
<dbReference type="InParanoid" id="F4SCI4"/>
<dbReference type="VEuPathDB" id="FungiDB:MELLADRAFT_123220"/>
<dbReference type="HOGENOM" id="CLU_150810_0_0_1"/>
<accession>F4SCI4</accession>
<protein>
    <submittedName>
        <fullName evidence="2">Secreted protein</fullName>
    </submittedName>
</protein>
<feature type="chain" id="PRO_5003322147" evidence="1">
    <location>
        <begin position="23"/>
        <end position="134"/>
    </location>
</feature>
<dbReference type="Proteomes" id="UP000001072">
    <property type="component" value="Unassembled WGS sequence"/>
</dbReference>
<evidence type="ECO:0000313" key="3">
    <source>
        <dbReference type="Proteomes" id="UP000001072"/>
    </source>
</evidence>
<dbReference type="RefSeq" id="XP_007419086.1">
    <property type="nucleotide sequence ID" value="XM_007419024.1"/>
</dbReference>
<sequence length="134" mass="15059">MHHLFFNITFLIFSLWIHGLEGDATVWACNGGYSIDENGHGICKMQGQFNRKYQCPPNTCLTDDNQPWVPMSGCVLKHSPIKGQSNQQCATYDYNEPTVDYTCTNSGQKTYVCAGTLATVRPIICKSCIRILWS</sequence>
<feature type="signal peptide" evidence="1">
    <location>
        <begin position="1"/>
        <end position="22"/>
    </location>
</feature>
<evidence type="ECO:0000256" key="1">
    <source>
        <dbReference type="SAM" id="SignalP"/>
    </source>
</evidence>
<name>F4SCI4_MELLP</name>
<dbReference type="KEGG" id="mlr:MELLADRAFT_123220"/>